<dbReference type="SUPFAM" id="SSF48403">
    <property type="entry name" value="Ankyrin repeat"/>
    <property type="match status" value="1"/>
</dbReference>
<organism evidence="4 5">
    <name type="scientific">Thalassiosira oceanica</name>
    <name type="common">Marine diatom</name>
    <dbReference type="NCBI Taxonomy" id="159749"/>
    <lineage>
        <taxon>Eukaryota</taxon>
        <taxon>Sar</taxon>
        <taxon>Stramenopiles</taxon>
        <taxon>Ochrophyta</taxon>
        <taxon>Bacillariophyta</taxon>
        <taxon>Coscinodiscophyceae</taxon>
        <taxon>Thalassiosirophycidae</taxon>
        <taxon>Thalassiosirales</taxon>
        <taxon>Thalassiosiraceae</taxon>
        <taxon>Thalassiosira</taxon>
    </lineage>
</organism>
<accession>K0SMZ8</accession>
<reference evidence="4 5" key="1">
    <citation type="journal article" date="2012" name="Genome Biol.">
        <title>Genome and low-iron response of an oceanic diatom adapted to chronic iron limitation.</title>
        <authorList>
            <person name="Lommer M."/>
            <person name="Specht M."/>
            <person name="Roy A.S."/>
            <person name="Kraemer L."/>
            <person name="Andreson R."/>
            <person name="Gutowska M.A."/>
            <person name="Wolf J."/>
            <person name="Bergner S.V."/>
            <person name="Schilhabel M.B."/>
            <person name="Klostermeier U.C."/>
            <person name="Beiko R.G."/>
            <person name="Rosenstiel P."/>
            <person name="Hippler M."/>
            <person name="Laroche J."/>
        </authorList>
    </citation>
    <scope>NUCLEOTIDE SEQUENCE [LARGE SCALE GENOMIC DNA]</scope>
    <source>
        <strain evidence="4 5">CCMP1005</strain>
    </source>
</reference>
<dbReference type="PANTHER" id="PTHR24153:SF8">
    <property type="entry name" value="FORKED, ISOFORM F"/>
    <property type="match status" value="1"/>
</dbReference>
<evidence type="ECO:0000256" key="3">
    <source>
        <dbReference type="PROSITE-ProRule" id="PRU00023"/>
    </source>
</evidence>
<keyword evidence="5" id="KW-1185">Reference proteome</keyword>
<dbReference type="GO" id="GO:0051017">
    <property type="term" value="P:actin filament bundle assembly"/>
    <property type="evidence" value="ECO:0007669"/>
    <property type="project" value="TreeGrafter"/>
</dbReference>
<comment type="caution">
    <text evidence="4">The sequence shown here is derived from an EMBL/GenBank/DDBJ whole genome shotgun (WGS) entry which is preliminary data.</text>
</comment>
<dbReference type="PROSITE" id="PS50088">
    <property type="entry name" value="ANK_REPEAT"/>
    <property type="match status" value="1"/>
</dbReference>
<evidence type="ECO:0000256" key="1">
    <source>
        <dbReference type="ARBA" id="ARBA00022737"/>
    </source>
</evidence>
<dbReference type="InterPro" id="IPR002110">
    <property type="entry name" value="Ankyrin_rpt"/>
</dbReference>
<feature type="repeat" description="ANK" evidence="3">
    <location>
        <begin position="18"/>
        <end position="44"/>
    </location>
</feature>
<dbReference type="AlphaFoldDB" id="K0SMZ8"/>
<dbReference type="Pfam" id="PF12796">
    <property type="entry name" value="Ank_2"/>
    <property type="match status" value="1"/>
</dbReference>
<dbReference type="PANTHER" id="PTHR24153">
    <property type="entry name" value="ESPIN"/>
    <property type="match status" value="1"/>
</dbReference>
<dbReference type="GO" id="GO:0005737">
    <property type="term" value="C:cytoplasm"/>
    <property type="evidence" value="ECO:0007669"/>
    <property type="project" value="TreeGrafter"/>
</dbReference>
<dbReference type="SMART" id="SM00248">
    <property type="entry name" value="ANK"/>
    <property type="match status" value="2"/>
</dbReference>
<proteinExistence type="predicted"/>
<name>K0SMZ8_THAOC</name>
<dbReference type="EMBL" id="AGNL01014454">
    <property type="protein sequence ID" value="EJK66705.1"/>
    <property type="molecule type" value="Genomic_DNA"/>
</dbReference>
<dbReference type="InterPro" id="IPR052420">
    <property type="entry name" value="Espin/Espin-like"/>
</dbReference>
<feature type="non-terminal residue" evidence="4">
    <location>
        <position position="195"/>
    </location>
</feature>
<evidence type="ECO:0000256" key="2">
    <source>
        <dbReference type="ARBA" id="ARBA00023043"/>
    </source>
</evidence>
<protein>
    <submittedName>
        <fullName evidence="4">Uncharacterized protein</fullName>
    </submittedName>
</protein>
<evidence type="ECO:0000313" key="5">
    <source>
        <dbReference type="Proteomes" id="UP000266841"/>
    </source>
</evidence>
<dbReference type="Gene3D" id="1.25.40.20">
    <property type="entry name" value="Ankyrin repeat-containing domain"/>
    <property type="match status" value="1"/>
</dbReference>
<gene>
    <name evidence="4" type="ORF">THAOC_12349</name>
</gene>
<dbReference type="Proteomes" id="UP000266841">
    <property type="component" value="Unassembled WGS sequence"/>
</dbReference>
<evidence type="ECO:0000313" key="4">
    <source>
        <dbReference type="EMBL" id="EJK66705.1"/>
    </source>
</evidence>
<keyword evidence="1" id="KW-0677">Repeat</keyword>
<sequence>MDDKSRLDEKLRHKTLPVGNTALHLAVHNEHKDRLDIVRFMLEKDKALANKIGKWGRTPLHEACASNCLDLQCITAIFQAYPQAIHTTDALERLPIHFLFGCHELRHGYKSHGCLPTKSTQSSVADFLIRQLPYSLSEVEDAYGMKCLSIACLSTQALQKIDIISKRATINYSDATMPLAHICVHGGNVDVFKYI</sequence>
<dbReference type="InterPro" id="IPR036770">
    <property type="entry name" value="Ankyrin_rpt-contain_sf"/>
</dbReference>
<keyword evidence="2 3" id="KW-0040">ANK repeat</keyword>
<dbReference type="GO" id="GO:0051015">
    <property type="term" value="F:actin filament binding"/>
    <property type="evidence" value="ECO:0007669"/>
    <property type="project" value="TreeGrafter"/>
</dbReference>